<feature type="domain" description="AP2/ERF" evidence="10">
    <location>
        <begin position="21"/>
        <end position="78"/>
    </location>
</feature>
<dbReference type="Proteomes" id="UP001187471">
    <property type="component" value="Unassembled WGS sequence"/>
</dbReference>
<keyword evidence="6" id="KW-0804">Transcription</keyword>
<comment type="similarity">
    <text evidence="8">Belongs to the AP2/ERF transcription factor family. ERF subfamily.</text>
</comment>
<evidence type="ECO:0000256" key="8">
    <source>
        <dbReference type="ARBA" id="ARBA00024343"/>
    </source>
</evidence>
<feature type="region of interest" description="Disordered" evidence="9">
    <location>
        <begin position="1"/>
        <end position="21"/>
    </location>
</feature>
<dbReference type="InterPro" id="IPR016177">
    <property type="entry name" value="DNA-bd_dom_sf"/>
</dbReference>
<dbReference type="SMART" id="SM00380">
    <property type="entry name" value="AP2"/>
    <property type="match status" value="1"/>
</dbReference>
<evidence type="ECO:0000256" key="5">
    <source>
        <dbReference type="ARBA" id="ARBA00023159"/>
    </source>
</evidence>
<reference evidence="11" key="1">
    <citation type="submission" date="2022-12" db="EMBL/GenBank/DDBJ databases">
        <title>Draft genome assemblies for two species of Escallonia (Escalloniales).</title>
        <authorList>
            <person name="Chanderbali A."/>
            <person name="Dervinis C."/>
            <person name="Anghel I."/>
            <person name="Soltis D."/>
            <person name="Soltis P."/>
            <person name="Zapata F."/>
        </authorList>
    </citation>
    <scope>NUCLEOTIDE SEQUENCE</scope>
    <source>
        <strain evidence="11">UCBG92.1500</strain>
        <tissue evidence="11">Leaf</tissue>
    </source>
</reference>
<dbReference type="PANTHER" id="PTHR31985:SF312">
    <property type="entry name" value="AP2_ERF DOMAIN-CONTAINING PROTEIN"/>
    <property type="match status" value="1"/>
</dbReference>
<evidence type="ECO:0000259" key="10">
    <source>
        <dbReference type="PROSITE" id="PS51032"/>
    </source>
</evidence>
<protein>
    <recommendedName>
        <fullName evidence="10">AP2/ERF domain-containing protein</fullName>
    </recommendedName>
</protein>
<dbReference type="GO" id="GO:0003677">
    <property type="term" value="F:DNA binding"/>
    <property type="evidence" value="ECO:0007669"/>
    <property type="project" value="UniProtKB-KW"/>
</dbReference>
<dbReference type="PRINTS" id="PR00367">
    <property type="entry name" value="ETHRSPELEMNT"/>
</dbReference>
<dbReference type="SUPFAM" id="SSF54171">
    <property type="entry name" value="DNA-binding domain"/>
    <property type="match status" value="1"/>
</dbReference>
<keyword evidence="12" id="KW-1185">Reference proteome</keyword>
<name>A0AA88SAD4_9ASTE</name>
<sequence>MVRPAAQGRRERRDAANSGGRYKGVRMRKWGKWVAEVRRPNSRDRIWLGSYETPVEAARAYDAAVFCLRGPSAMLNFPADPPDIPAAGELLPPQIQVAASRHARSVPVGTEEVVGGVPTEFAGDFFVSFAAEDGGVSGGSVPSDVAFYETPGSHRRGDVESWLAKQPGVSVKPDQFYIWFDSTQWIGDLQKLMTQEGAWQVENLWPQADSLPKRSFTQKTPMLMLLE</sequence>
<gene>
    <name evidence="11" type="ORF">RJ640_009163</name>
</gene>
<dbReference type="InterPro" id="IPR036955">
    <property type="entry name" value="AP2/ERF_dom_sf"/>
</dbReference>
<keyword evidence="4" id="KW-0238">DNA-binding</keyword>
<evidence type="ECO:0000313" key="11">
    <source>
        <dbReference type="EMBL" id="KAK2985255.1"/>
    </source>
</evidence>
<evidence type="ECO:0000256" key="9">
    <source>
        <dbReference type="SAM" id="MobiDB-lite"/>
    </source>
</evidence>
<dbReference type="EMBL" id="JAVXUO010001178">
    <property type="protein sequence ID" value="KAK2985255.1"/>
    <property type="molecule type" value="Genomic_DNA"/>
</dbReference>
<evidence type="ECO:0000256" key="3">
    <source>
        <dbReference type="ARBA" id="ARBA00023015"/>
    </source>
</evidence>
<dbReference type="PANTHER" id="PTHR31985">
    <property type="entry name" value="ETHYLENE-RESPONSIVE TRANSCRIPTION FACTOR ERF042-RELATED"/>
    <property type="match status" value="1"/>
</dbReference>
<keyword evidence="3" id="KW-0805">Transcription regulation</keyword>
<dbReference type="InterPro" id="IPR051032">
    <property type="entry name" value="AP2/ERF_TF_ERF_subfamily"/>
</dbReference>
<dbReference type="Gene3D" id="3.30.730.10">
    <property type="entry name" value="AP2/ERF domain"/>
    <property type="match status" value="1"/>
</dbReference>
<proteinExistence type="inferred from homology"/>
<evidence type="ECO:0000256" key="6">
    <source>
        <dbReference type="ARBA" id="ARBA00023163"/>
    </source>
</evidence>
<dbReference type="AlphaFoldDB" id="A0AA88SAD4"/>
<dbReference type="PROSITE" id="PS51032">
    <property type="entry name" value="AP2_ERF"/>
    <property type="match status" value="1"/>
</dbReference>
<comment type="caution">
    <text evidence="11">The sequence shown here is derived from an EMBL/GenBank/DDBJ whole genome shotgun (WGS) entry which is preliminary data.</text>
</comment>
<accession>A0AA88SAD4</accession>
<dbReference type="InterPro" id="IPR001471">
    <property type="entry name" value="AP2/ERF_dom"/>
</dbReference>
<organism evidence="11 12">
    <name type="scientific">Escallonia rubra</name>
    <dbReference type="NCBI Taxonomy" id="112253"/>
    <lineage>
        <taxon>Eukaryota</taxon>
        <taxon>Viridiplantae</taxon>
        <taxon>Streptophyta</taxon>
        <taxon>Embryophyta</taxon>
        <taxon>Tracheophyta</taxon>
        <taxon>Spermatophyta</taxon>
        <taxon>Magnoliopsida</taxon>
        <taxon>eudicotyledons</taxon>
        <taxon>Gunneridae</taxon>
        <taxon>Pentapetalae</taxon>
        <taxon>asterids</taxon>
        <taxon>campanulids</taxon>
        <taxon>Escalloniales</taxon>
        <taxon>Escalloniaceae</taxon>
        <taxon>Escallonia</taxon>
    </lineage>
</organism>
<keyword evidence="2" id="KW-0611">Plant defense</keyword>
<dbReference type="CDD" id="cd00018">
    <property type="entry name" value="AP2"/>
    <property type="match status" value="1"/>
</dbReference>
<keyword evidence="5" id="KW-0010">Activator</keyword>
<evidence type="ECO:0000256" key="1">
    <source>
        <dbReference type="ARBA" id="ARBA00004123"/>
    </source>
</evidence>
<keyword evidence="7" id="KW-0539">Nucleus</keyword>
<dbReference type="FunFam" id="3.30.730.10:FF:000001">
    <property type="entry name" value="Ethylene-responsive transcription factor 2"/>
    <property type="match status" value="1"/>
</dbReference>
<evidence type="ECO:0000256" key="4">
    <source>
        <dbReference type="ARBA" id="ARBA00023125"/>
    </source>
</evidence>
<comment type="subcellular location">
    <subcellularLocation>
        <location evidence="1">Nucleus</location>
    </subcellularLocation>
</comment>
<dbReference type="Pfam" id="PF00847">
    <property type="entry name" value="AP2"/>
    <property type="match status" value="1"/>
</dbReference>
<dbReference type="GO" id="GO:0005634">
    <property type="term" value="C:nucleus"/>
    <property type="evidence" value="ECO:0007669"/>
    <property type="project" value="UniProtKB-SubCell"/>
</dbReference>
<evidence type="ECO:0000256" key="2">
    <source>
        <dbReference type="ARBA" id="ARBA00022821"/>
    </source>
</evidence>
<evidence type="ECO:0000256" key="7">
    <source>
        <dbReference type="ARBA" id="ARBA00023242"/>
    </source>
</evidence>
<dbReference type="GO" id="GO:0006952">
    <property type="term" value="P:defense response"/>
    <property type="evidence" value="ECO:0007669"/>
    <property type="project" value="UniProtKB-KW"/>
</dbReference>
<dbReference type="GO" id="GO:0003700">
    <property type="term" value="F:DNA-binding transcription factor activity"/>
    <property type="evidence" value="ECO:0007669"/>
    <property type="project" value="InterPro"/>
</dbReference>
<evidence type="ECO:0000313" key="12">
    <source>
        <dbReference type="Proteomes" id="UP001187471"/>
    </source>
</evidence>